<dbReference type="RefSeq" id="YP_007969818.1">
    <property type="nucleotide sequence ID" value="NC_020474.2"/>
</dbReference>
<keyword evidence="3" id="KW-0920">Virion tegument</keyword>
<keyword evidence="4" id="KW-0805">Transcription regulation</keyword>
<feature type="compositionally biased region" description="Basic and acidic residues" evidence="7">
    <location>
        <begin position="746"/>
        <end position="758"/>
    </location>
</feature>
<dbReference type="GeneID" id="15486242"/>
<feature type="compositionally biased region" description="Polar residues" evidence="7">
    <location>
        <begin position="651"/>
        <end position="661"/>
    </location>
</feature>
<name>M4JU03_ELHV1</name>
<feature type="compositionally biased region" description="Basic and acidic residues" evidence="7">
    <location>
        <begin position="535"/>
        <end position="545"/>
    </location>
</feature>
<feature type="region of interest" description="Disordered" evidence="7">
    <location>
        <begin position="465"/>
        <end position="807"/>
    </location>
</feature>
<protein>
    <recommendedName>
        <fullName evidence="2">mRNA export factor ICP27 homolog</fullName>
    </recommendedName>
</protein>
<feature type="compositionally biased region" description="Basic and acidic residues" evidence="7">
    <location>
        <begin position="631"/>
        <end position="647"/>
    </location>
</feature>
<keyword evidence="9" id="KW-1185">Reference proteome</keyword>
<proteinExistence type="predicted"/>
<keyword evidence="6" id="KW-1035">Host cytoplasm</keyword>
<feature type="compositionally biased region" description="Acidic residues" evidence="7">
    <location>
        <begin position="765"/>
        <end position="776"/>
    </location>
</feature>
<feature type="compositionally biased region" description="Basic residues" evidence="7">
    <location>
        <begin position="1"/>
        <end position="12"/>
    </location>
</feature>
<feature type="compositionally biased region" description="Low complexity" evidence="7">
    <location>
        <begin position="561"/>
        <end position="575"/>
    </location>
</feature>
<feature type="compositionally biased region" description="Polar residues" evidence="7">
    <location>
        <begin position="29"/>
        <end position="38"/>
    </location>
</feature>
<feature type="compositionally biased region" description="Basic residues" evidence="7">
    <location>
        <begin position="58"/>
        <end position="70"/>
    </location>
</feature>
<accession>M4JU03</accession>
<sequence>MIRGGHGGRRSRPQLDDSVQLHPEDNMFDTPTSSSRSCYNDLRNTLGHRQDLSYGHGPRPHGRYYGRRANRANYPYSRDNSGSTRRLVSPKHKNPHAKYDLKFCIEANQLDDLSPGDIEKLQKLLDRKKSREQQRQQHQAASNNRYVYMESGRRPIVPYTGPVPDVKKLLTENRFARLADLVVPLEVLGETDFVRHIHAQFENLSRDEMDELVLARTVAINSAPSLFSILLMAEETCSYFSAIDRLDIPVNPYDPYASTLSALKHATFSKLNVAKLSCMMSNGERPPSASSDYDFLKKIASGNGATVKSFSRSSESTVAPFPAATKQVPDISDIREFDFETFRHPFQKVICFLATIEKVISEIKGHRAPGCIAGGPINPKDRSRYIRDYDKQGIMRRYKDGCIIGLVKQGFCEHACNDNACRRRCKFALSVPYNLGMVFCPPTENSSVEDMDAYFERNRCPTRNGSFDDSRSATSGDGSSCSSAHKVTTPTDGVMMPEFPFSDQTDTSNNGTVRFSERRVSSSSKHRRRSNKHISPLDRPNDYHYQKNQPTPSDEKRYYHGSGSSSTEAVSTASAPLTGNAANQHPQHCGGQSGSDTGVISRGEGRHHGSHNGIPDFVSRSPVTTPPEVFSPERRSSEERSSSDQRRKSPLSRSASATSGGSKRRSFVDSPPRHESEDEDEDSDSSSSEAQKDRFKKRSGSRSNTPPSSPSKPDSAPAASASPGGDGGNDSDDGATEKGVTSNAKESVRVSERFETGDKSPTFIETEDESDDEDDQMSITSYDHSESSSAESGSETDGEDGESDMTL</sequence>
<organismHost>
    <name type="scientific">Elephantidae</name>
    <name type="common">elephants</name>
    <dbReference type="NCBI Taxonomy" id="9780"/>
</organismHost>
<dbReference type="Pfam" id="PF05459">
    <property type="entry name" value="Herpes_UL69"/>
    <property type="match status" value="1"/>
</dbReference>
<evidence type="ECO:0000256" key="7">
    <source>
        <dbReference type="SAM" id="MobiDB-lite"/>
    </source>
</evidence>
<dbReference type="Proteomes" id="UP000134173">
    <property type="component" value="Segment"/>
</dbReference>
<evidence type="ECO:0000256" key="6">
    <source>
        <dbReference type="ARBA" id="ARBA00023200"/>
    </source>
</evidence>
<feature type="region of interest" description="Disordered" evidence="7">
    <location>
        <begin position="1"/>
        <end position="93"/>
    </location>
</feature>
<dbReference type="InterPro" id="IPR008648">
    <property type="entry name" value="ICP27-like"/>
</dbReference>
<keyword evidence="3" id="KW-0946">Virion</keyword>
<dbReference type="KEGG" id="vg:15486242"/>
<evidence type="ECO:0000313" key="8">
    <source>
        <dbReference type="EMBL" id="AGE10027.1"/>
    </source>
</evidence>
<dbReference type="EMBL" id="KC462165">
    <property type="protein sequence ID" value="AGE10027.1"/>
    <property type="molecule type" value="Genomic_DNA"/>
</dbReference>
<comment type="subcellular location">
    <subcellularLocation>
        <location evidence="1">Virion tegument</location>
    </subcellularLocation>
</comment>
<feature type="compositionally biased region" description="Low complexity" evidence="7">
    <location>
        <begin position="472"/>
        <end position="484"/>
    </location>
</feature>
<evidence type="ECO:0000256" key="1">
    <source>
        <dbReference type="ARBA" id="ARBA00004535"/>
    </source>
</evidence>
<dbReference type="OrthoDB" id="10539at10239"/>
<evidence type="ECO:0000256" key="4">
    <source>
        <dbReference type="ARBA" id="ARBA00023015"/>
    </source>
</evidence>
<organism evidence="8 9">
    <name type="scientific">Elephantid herpesvirus 1</name>
    <name type="common">EIHV-1</name>
    <name type="synonym">Elephant endotheliotropic herpesvirus</name>
    <dbReference type="NCBI Taxonomy" id="146015"/>
    <lineage>
        <taxon>Viruses</taxon>
        <taxon>Duplodnaviria</taxon>
        <taxon>Heunggongvirae</taxon>
        <taxon>Peploviricota</taxon>
        <taxon>Herviviricetes</taxon>
        <taxon>Herpesvirales</taxon>
        <taxon>Orthoherpesviridae</taxon>
        <taxon>Betaherpesvirinae</taxon>
        <taxon>Proboscivirus</taxon>
        <taxon>Proboscivirus elephantidbeta1</taxon>
    </lineage>
</organism>
<evidence type="ECO:0000256" key="5">
    <source>
        <dbReference type="ARBA" id="ARBA00023163"/>
    </source>
</evidence>
<dbReference type="GO" id="GO:0006355">
    <property type="term" value="P:regulation of DNA-templated transcription"/>
    <property type="evidence" value="ECO:0007669"/>
    <property type="project" value="InterPro"/>
</dbReference>
<evidence type="ECO:0000256" key="2">
    <source>
        <dbReference type="ARBA" id="ARBA00016989"/>
    </source>
</evidence>
<keyword evidence="5" id="KW-0804">Transcription</keyword>
<gene>
    <name evidence="8" type="primary">U42</name>
</gene>
<feature type="compositionally biased region" description="Polar residues" evidence="7">
    <location>
        <begin position="502"/>
        <end position="513"/>
    </location>
</feature>
<feature type="compositionally biased region" description="Acidic residues" evidence="7">
    <location>
        <begin position="794"/>
        <end position="807"/>
    </location>
</feature>
<evidence type="ECO:0000256" key="3">
    <source>
        <dbReference type="ARBA" id="ARBA00022580"/>
    </source>
</evidence>
<evidence type="ECO:0000313" key="9">
    <source>
        <dbReference type="Proteomes" id="UP000134173"/>
    </source>
</evidence>
<feature type="compositionally biased region" description="Low complexity" evidence="7">
    <location>
        <begin position="701"/>
        <end position="723"/>
    </location>
</feature>
<reference evidence="8 9" key="1">
    <citation type="journal article" date="2013" name="J. Virol.">
        <title>Complete Genome Sequences of Elephant Endotheliotropic Herpesviruses 1A and 1B Determined Directly from Fatal Cases.</title>
        <authorList>
            <person name="Wilkie G.S."/>
            <person name="Davison A.J."/>
            <person name="Watson M."/>
            <person name="Kerr K."/>
            <person name="Sanderson S."/>
            <person name="Bouts T."/>
            <person name="Steinbach F."/>
            <person name="Dastjerdi A."/>
        </authorList>
    </citation>
    <scope>NUCLEOTIDE SEQUENCE [LARGE SCALE GENOMIC DNA]</scope>
    <source>
        <strain evidence="8 9">Raman</strain>
    </source>
</reference>
<dbReference type="GO" id="GO:0019033">
    <property type="term" value="C:viral tegument"/>
    <property type="evidence" value="ECO:0007669"/>
    <property type="project" value="UniProtKB-SubCell"/>
</dbReference>